<organism evidence="10 11">
    <name type="scientific">Caldinitratiruptor microaerophilus</name>
    <dbReference type="NCBI Taxonomy" id="671077"/>
    <lineage>
        <taxon>Bacteria</taxon>
        <taxon>Bacillati</taxon>
        <taxon>Bacillota</taxon>
        <taxon>Clostridia</taxon>
        <taxon>Eubacteriales</taxon>
        <taxon>Symbiobacteriaceae</taxon>
        <taxon>Caldinitratiruptor</taxon>
    </lineage>
</organism>
<dbReference type="EMBL" id="AP025628">
    <property type="protein sequence ID" value="BDG59800.1"/>
    <property type="molecule type" value="Genomic_DNA"/>
</dbReference>
<dbReference type="CDD" id="cd00751">
    <property type="entry name" value="thiolase"/>
    <property type="match status" value="1"/>
</dbReference>
<evidence type="ECO:0000256" key="3">
    <source>
        <dbReference type="ARBA" id="ARBA00022679"/>
    </source>
</evidence>
<dbReference type="Proteomes" id="UP001163687">
    <property type="component" value="Chromosome"/>
</dbReference>
<dbReference type="NCBIfam" id="TIGR01930">
    <property type="entry name" value="AcCoA-C-Actrans"/>
    <property type="match status" value="1"/>
</dbReference>
<keyword evidence="3 6" id="KW-0808">Transferase</keyword>
<name>A0AA35CM36_9FIRM</name>
<proteinExistence type="inferred from homology"/>
<dbReference type="RefSeq" id="WP_264843893.1">
    <property type="nucleotide sequence ID" value="NZ_AP025628.1"/>
</dbReference>
<accession>A0AA35CM36</accession>
<dbReference type="KEGG" id="cmic:caldi_08900"/>
<evidence type="ECO:0000256" key="2">
    <source>
        <dbReference type="ARBA" id="ARBA00012705"/>
    </source>
</evidence>
<gene>
    <name evidence="10" type="ORF">caldi_08900</name>
</gene>
<dbReference type="InterPro" id="IPR020613">
    <property type="entry name" value="Thiolase_CS"/>
</dbReference>
<dbReference type="PANTHER" id="PTHR18919">
    <property type="entry name" value="ACETYL-COA C-ACYLTRANSFERASE"/>
    <property type="match status" value="1"/>
</dbReference>
<keyword evidence="11" id="KW-1185">Reference proteome</keyword>
<comment type="similarity">
    <text evidence="1 6">Belongs to the thiolase-like superfamily. Thiolase family.</text>
</comment>
<dbReference type="PIRSF" id="PIRSF000429">
    <property type="entry name" value="Ac-CoA_Ac_transf"/>
    <property type="match status" value="1"/>
</dbReference>
<dbReference type="PROSITE" id="PS00737">
    <property type="entry name" value="THIOLASE_2"/>
    <property type="match status" value="1"/>
</dbReference>
<sequence>MRDVFILGAKRTPVGKRNGRFRSLPPEALAAPAIRAAIDQAGIGPEAVDEVIFGNAVGPGGNIARLALLQAGLPVRVPGFTVDRQCAGGLEAVRLAAALIRSGAGRCCVAGGVESTSQEPVRLAPDGSRLARPRFAPPSLGDPDMGEAAEAVARAYGIPREAQDDWARRSQQRFLAAAAAGLFDEEIVPVPVPGPGEPPREVARDETLRRPLPPAALRRLPPAFRPDGTVTAGNACRHSDGAAALVLAGPEVLERPEPAACGVPRPLGRLVEVVAVGVPPDLPGTGPMAALRELVARTGVDPGEIDLYEINEPFAALVLACIADLDLPPDRVNVWGGALALGHPYAATGAILLVRLLYGLHRTGGRLGAVALGSAGGLGMAALVERV</sequence>
<evidence type="ECO:0000313" key="10">
    <source>
        <dbReference type="EMBL" id="BDG59800.1"/>
    </source>
</evidence>
<feature type="compositionally biased region" description="Low complexity" evidence="7">
    <location>
        <begin position="215"/>
        <end position="226"/>
    </location>
</feature>
<dbReference type="InterPro" id="IPR002155">
    <property type="entry name" value="Thiolase"/>
</dbReference>
<dbReference type="EC" id="2.3.1.9" evidence="2"/>
<dbReference type="InterPro" id="IPR016039">
    <property type="entry name" value="Thiolase-like"/>
</dbReference>
<feature type="compositionally biased region" description="Basic and acidic residues" evidence="7">
    <location>
        <begin position="198"/>
        <end position="209"/>
    </location>
</feature>
<dbReference type="AlphaFoldDB" id="A0AA35CM36"/>
<evidence type="ECO:0000259" key="8">
    <source>
        <dbReference type="Pfam" id="PF00108"/>
    </source>
</evidence>
<protein>
    <recommendedName>
        <fullName evidence="2">acetyl-CoA C-acetyltransferase</fullName>
        <ecNumber evidence="2">2.3.1.9</ecNumber>
    </recommendedName>
    <alternativeName>
        <fullName evidence="5">Acetoacetyl-CoA thiolase</fullName>
    </alternativeName>
</protein>
<dbReference type="Gene3D" id="3.40.47.10">
    <property type="match status" value="1"/>
</dbReference>
<feature type="domain" description="Thiolase C-terminal" evidence="9">
    <location>
        <begin position="265"/>
        <end position="386"/>
    </location>
</feature>
<dbReference type="InterPro" id="IPR020616">
    <property type="entry name" value="Thiolase_N"/>
</dbReference>
<evidence type="ECO:0000256" key="7">
    <source>
        <dbReference type="SAM" id="MobiDB-lite"/>
    </source>
</evidence>
<dbReference type="Pfam" id="PF02803">
    <property type="entry name" value="Thiolase_C"/>
    <property type="match status" value="1"/>
</dbReference>
<keyword evidence="4 6" id="KW-0012">Acyltransferase</keyword>
<evidence type="ECO:0000256" key="4">
    <source>
        <dbReference type="ARBA" id="ARBA00023315"/>
    </source>
</evidence>
<dbReference type="SUPFAM" id="SSF53901">
    <property type="entry name" value="Thiolase-like"/>
    <property type="match status" value="2"/>
</dbReference>
<dbReference type="GO" id="GO:0003985">
    <property type="term" value="F:acetyl-CoA C-acetyltransferase activity"/>
    <property type="evidence" value="ECO:0007669"/>
    <property type="project" value="UniProtKB-EC"/>
</dbReference>
<evidence type="ECO:0000256" key="1">
    <source>
        <dbReference type="ARBA" id="ARBA00010982"/>
    </source>
</evidence>
<reference evidence="10" key="1">
    <citation type="submission" date="2022-03" db="EMBL/GenBank/DDBJ databases">
        <title>Complete genome sequence of Caldinitratiruptor microaerophilus.</title>
        <authorList>
            <person name="Mukaiyama R."/>
            <person name="Nishiyama T."/>
            <person name="Ueda K."/>
        </authorList>
    </citation>
    <scope>NUCLEOTIDE SEQUENCE</scope>
    <source>
        <strain evidence="10">JCM 16183</strain>
    </source>
</reference>
<evidence type="ECO:0000259" key="9">
    <source>
        <dbReference type="Pfam" id="PF02803"/>
    </source>
</evidence>
<feature type="domain" description="Thiolase N-terminal" evidence="8">
    <location>
        <begin position="4"/>
        <end position="248"/>
    </location>
</feature>
<feature type="region of interest" description="Disordered" evidence="7">
    <location>
        <begin position="189"/>
        <end position="226"/>
    </location>
</feature>
<dbReference type="Pfam" id="PF00108">
    <property type="entry name" value="Thiolase_N"/>
    <property type="match status" value="1"/>
</dbReference>
<dbReference type="PANTHER" id="PTHR18919:SF107">
    <property type="entry name" value="ACETYL-COA ACETYLTRANSFERASE, CYTOSOLIC"/>
    <property type="match status" value="1"/>
</dbReference>
<evidence type="ECO:0000313" key="11">
    <source>
        <dbReference type="Proteomes" id="UP001163687"/>
    </source>
</evidence>
<evidence type="ECO:0000256" key="5">
    <source>
        <dbReference type="ARBA" id="ARBA00030755"/>
    </source>
</evidence>
<dbReference type="InterPro" id="IPR020617">
    <property type="entry name" value="Thiolase_C"/>
</dbReference>
<evidence type="ECO:0000256" key="6">
    <source>
        <dbReference type="RuleBase" id="RU003557"/>
    </source>
</evidence>